<evidence type="ECO:0000313" key="1">
    <source>
        <dbReference type="EMBL" id="GIY38139.1"/>
    </source>
</evidence>
<dbReference type="AlphaFoldDB" id="A0AAV4SYN0"/>
<accession>A0AAV4SYN0</accession>
<reference evidence="1 2" key="1">
    <citation type="submission" date="2021-06" db="EMBL/GenBank/DDBJ databases">
        <title>Caerostris extrusa draft genome.</title>
        <authorList>
            <person name="Kono N."/>
            <person name="Arakawa K."/>
        </authorList>
    </citation>
    <scope>NUCLEOTIDE SEQUENCE [LARGE SCALE GENOMIC DNA]</scope>
</reference>
<name>A0AAV4SYN0_CAEEX</name>
<dbReference type="Proteomes" id="UP001054945">
    <property type="component" value="Unassembled WGS sequence"/>
</dbReference>
<keyword evidence="2" id="KW-1185">Reference proteome</keyword>
<comment type="caution">
    <text evidence="1">The sequence shown here is derived from an EMBL/GenBank/DDBJ whole genome shotgun (WGS) entry which is preliminary data.</text>
</comment>
<sequence length="93" mass="10953">MLTNAWAFTDVLHSEQPLVRPPQRTTNEAERYFKTVMNRTLPHLLCCTWLQLFTPQIAGEKDPVNTQSRLRKDRKEIIKFVMGVLLKEREVLD</sequence>
<proteinExistence type="predicted"/>
<evidence type="ECO:0000313" key="2">
    <source>
        <dbReference type="Proteomes" id="UP001054945"/>
    </source>
</evidence>
<protein>
    <submittedName>
        <fullName evidence="1">Uncharacterized protein</fullName>
    </submittedName>
</protein>
<gene>
    <name evidence="1" type="ORF">CEXT_746161</name>
</gene>
<dbReference type="EMBL" id="BPLR01010264">
    <property type="protein sequence ID" value="GIY38139.1"/>
    <property type="molecule type" value="Genomic_DNA"/>
</dbReference>
<organism evidence="1 2">
    <name type="scientific">Caerostris extrusa</name>
    <name type="common">Bark spider</name>
    <name type="synonym">Caerostris bankana</name>
    <dbReference type="NCBI Taxonomy" id="172846"/>
    <lineage>
        <taxon>Eukaryota</taxon>
        <taxon>Metazoa</taxon>
        <taxon>Ecdysozoa</taxon>
        <taxon>Arthropoda</taxon>
        <taxon>Chelicerata</taxon>
        <taxon>Arachnida</taxon>
        <taxon>Araneae</taxon>
        <taxon>Araneomorphae</taxon>
        <taxon>Entelegynae</taxon>
        <taxon>Araneoidea</taxon>
        <taxon>Araneidae</taxon>
        <taxon>Caerostris</taxon>
    </lineage>
</organism>